<dbReference type="NCBIfam" id="TIGR00666">
    <property type="entry name" value="PBP4"/>
    <property type="match status" value="1"/>
</dbReference>
<evidence type="ECO:0000256" key="2">
    <source>
        <dbReference type="ARBA" id="ARBA00022801"/>
    </source>
</evidence>
<dbReference type="Proteomes" id="UP001617427">
    <property type="component" value="Unassembled WGS sequence"/>
</dbReference>
<dbReference type="PANTHER" id="PTHR30023:SF0">
    <property type="entry name" value="PENICILLIN-SENSITIVE CARBOXYPEPTIDASE A"/>
    <property type="match status" value="1"/>
</dbReference>
<dbReference type="GO" id="GO:0009002">
    <property type="term" value="F:serine-type D-Ala-D-Ala carboxypeptidase activity"/>
    <property type="evidence" value="ECO:0007669"/>
    <property type="project" value="UniProtKB-EC"/>
</dbReference>
<sequence>MLRFPSFFPLHRSRLPSFRSLTLAVSLLAATAAVPAQGLPPAVVGALRVAHIPQQNTGVLVLDADSGKRALVANNLTQPFNPASVMKLVTTDAALELLGPTYSWKTQAYVDGTLDQGVLNGDLIIKGGGDPKLVMENFWLFLRQLRARGVKDIRGNLVIDRSFFAESTYDPSQFDGDPQKPYNVGPDALLLNYKTLAFRFEPNAATGTVAVTMEPPMAGYTITPPRLSQEPCGDWQGKLVLANDASSATFSGAYPADCGPKVWYVHPYRMGSVQYAGAMFAQMWAELGGSLSGRVVSGAVTPSARLMAEVQSPTLPEVIRDINKYSNNVMARQVLLTLAAETSGQPGDAVNGARAVRAWLNDKGLDTSGLAIENGAGLSRVERVTPALLGGMLAQAYRSPLMPEFVSSMPLVGYDGTMRRRLKTQSVAGQAHIKTGTLNDVRSIAGYVQAASGKSYVVVFLINHPNAPAGQKAQDALLQWVYENG</sequence>
<gene>
    <name evidence="4" type="primary">dacB</name>
    <name evidence="4" type="ORF">ACIPEN_06670</name>
</gene>
<protein>
    <submittedName>
        <fullName evidence="4">D-alanyl-D-alanine carboxypeptidase/D-alanyl-D-alanine-endopeptidase</fullName>
        <ecNumber evidence="4">3.4.16.4</ecNumber>
    </submittedName>
</protein>
<keyword evidence="4" id="KW-0121">Carboxypeptidase</keyword>
<comment type="similarity">
    <text evidence="1">Belongs to the peptidase S13 family.</text>
</comment>
<dbReference type="InterPro" id="IPR000667">
    <property type="entry name" value="Peptidase_S13"/>
</dbReference>
<dbReference type="Gene3D" id="3.40.710.10">
    <property type="entry name" value="DD-peptidase/beta-lactamase superfamily"/>
    <property type="match status" value="1"/>
</dbReference>
<keyword evidence="4" id="KW-0645">Protease</keyword>
<accession>A0ABW8EVM9</accession>
<name>A0ABW8EVM9_9BURK</name>
<comment type="caution">
    <text evidence="4">The sequence shown here is derived from an EMBL/GenBank/DDBJ whole genome shotgun (WGS) entry which is preliminary data.</text>
</comment>
<reference evidence="4 5" key="1">
    <citation type="submission" date="2024-10" db="EMBL/GenBank/DDBJ databases">
        <title>The Natural Products Discovery Center: Release of the First 8490 Sequenced Strains for Exploring Actinobacteria Biosynthetic Diversity.</title>
        <authorList>
            <person name="Kalkreuter E."/>
            <person name="Kautsar S.A."/>
            <person name="Yang D."/>
            <person name="Bader C.D."/>
            <person name="Teijaro C.N."/>
            <person name="Fluegel L."/>
            <person name="Davis C.M."/>
            <person name="Simpson J.R."/>
            <person name="Lauterbach L."/>
            <person name="Steele A.D."/>
            <person name="Gui C."/>
            <person name="Meng S."/>
            <person name="Li G."/>
            <person name="Viehrig K."/>
            <person name="Ye F."/>
            <person name="Su P."/>
            <person name="Kiefer A.F."/>
            <person name="Nichols A."/>
            <person name="Cepeda A.J."/>
            <person name="Yan W."/>
            <person name="Fan B."/>
            <person name="Jiang Y."/>
            <person name="Adhikari A."/>
            <person name="Zheng C.-J."/>
            <person name="Schuster L."/>
            <person name="Cowan T.M."/>
            <person name="Smanski M.J."/>
            <person name="Chevrette M.G."/>
            <person name="De Carvalho L.P.S."/>
            <person name="Shen B."/>
        </authorList>
    </citation>
    <scope>NUCLEOTIDE SEQUENCE [LARGE SCALE GENOMIC DNA]</scope>
    <source>
        <strain evidence="4 5">NPDC087045</strain>
    </source>
</reference>
<feature type="chain" id="PRO_5045184271" evidence="3">
    <location>
        <begin position="39"/>
        <end position="485"/>
    </location>
</feature>
<dbReference type="SUPFAM" id="SSF56601">
    <property type="entry name" value="beta-lactamase/transpeptidase-like"/>
    <property type="match status" value="1"/>
</dbReference>
<dbReference type="EMBL" id="JBIUZV010000003">
    <property type="protein sequence ID" value="MFJ3045493.1"/>
    <property type="molecule type" value="Genomic_DNA"/>
</dbReference>
<dbReference type="InterPro" id="IPR012338">
    <property type="entry name" value="Beta-lactam/transpept-like"/>
</dbReference>
<feature type="signal peptide" evidence="3">
    <location>
        <begin position="1"/>
        <end position="38"/>
    </location>
</feature>
<dbReference type="PANTHER" id="PTHR30023">
    <property type="entry name" value="D-ALANYL-D-ALANINE CARBOXYPEPTIDASE"/>
    <property type="match status" value="1"/>
</dbReference>
<dbReference type="Pfam" id="PF02113">
    <property type="entry name" value="Peptidase_S13"/>
    <property type="match status" value="1"/>
</dbReference>
<organism evidence="4 5">
    <name type="scientific">Herbaspirillum chlorophenolicum</name>
    <dbReference type="NCBI Taxonomy" id="211589"/>
    <lineage>
        <taxon>Bacteria</taxon>
        <taxon>Pseudomonadati</taxon>
        <taxon>Pseudomonadota</taxon>
        <taxon>Betaproteobacteria</taxon>
        <taxon>Burkholderiales</taxon>
        <taxon>Oxalobacteraceae</taxon>
        <taxon>Herbaspirillum</taxon>
    </lineage>
</organism>
<evidence type="ECO:0000256" key="1">
    <source>
        <dbReference type="ARBA" id="ARBA00006096"/>
    </source>
</evidence>
<proteinExistence type="inferred from homology"/>
<keyword evidence="3" id="KW-0732">Signal</keyword>
<dbReference type="Gene3D" id="3.50.80.20">
    <property type="entry name" value="D-Ala-D-Ala carboxypeptidase C, peptidase S13"/>
    <property type="match status" value="1"/>
</dbReference>
<dbReference type="PRINTS" id="PR00922">
    <property type="entry name" value="DADACBPTASE3"/>
</dbReference>
<dbReference type="EC" id="3.4.16.4" evidence="4"/>
<evidence type="ECO:0000313" key="5">
    <source>
        <dbReference type="Proteomes" id="UP001617427"/>
    </source>
</evidence>
<evidence type="ECO:0000313" key="4">
    <source>
        <dbReference type="EMBL" id="MFJ3045493.1"/>
    </source>
</evidence>
<dbReference type="RefSeq" id="WP_082221368.1">
    <property type="nucleotide sequence ID" value="NZ_JBIUZV010000003.1"/>
</dbReference>
<evidence type="ECO:0000256" key="3">
    <source>
        <dbReference type="SAM" id="SignalP"/>
    </source>
</evidence>
<keyword evidence="2 4" id="KW-0378">Hydrolase</keyword>
<keyword evidence="5" id="KW-1185">Reference proteome</keyword>